<reference evidence="2 4" key="2">
    <citation type="submission" date="2017-10" db="EMBL/GenBank/DDBJ databases">
        <title>Biodiversity and function of Thalassospira species in the particle-attached aromatic-hydrocarbon-degrading consortia from the surface seawater of the China South Sea.</title>
        <authorList>
            <person name="Dong C."/>
            <person name="Liu R."/>
            <person name="Shao Z."/>
        </authorList>
    </citation>
    <scope>NUCLEOTIDE SEQUENCE [LARGE SCALE GENOMIC DNA]</scope>
    <source>
        <strain evidence="2 4">CSC3H3</strain>
    </source>
</reference>
<dbReference type="EMBL" id="CP024199">
    <property type="protein sequence ID" value="AUG52015.1"/>
    <property type="molecule type" value="Genomic_DNA"/>
</dbReference>
<dbReference type="AlphaFoldDB" id="A0A2N3KZI2"/>
<dbReference type="OrthoDB" id="7269965at2"/>
<dbReference type="RefSeq" id="WP_101263931.1">
    <property type="nucleotide sequence ID" value="NZ_CP024199.1"/>
</dbReference>
<dbReference type="Proteomes" id="UP000233597">
    <property type="component" value="Unassembled WGS sequence"/>
</dbReference>
<gene>
    <name evidence="3" type="ORF">COO20_01610</name>
    <name evidence="2" type="ORF">CSC3H3_04215</name>
</gene>
<proteinExistence type="predicted"/>
<dbReference type="SUPFAM" id="SSF75708">
    <property type="entry name" value="Chemotaxis phosphatase CheZ"/>
    <property type="match status" value="1"/>
</dbReference>
<sequence length="220" mass="24132">MSRDTAVDDSQLRDLLTQLKKRLEKGDLKIEEVSGLVESLAKYLPASTKTDNQDEKRLFGELDELSSIIRKMKSEIASLRPDDIKAEYIPNATDELDAIVDATAGATHEILDAMDSLEEFASTLPPEQAEIVTNATMRVYEACNFQDITGQRTTKVVKALKAIEERVEGLVTAFGAEIARYAAENPRKAKDQPSGDDALLNGPQLEGKGVSQADIDAMFN</sequence>
<keyword evidence="4" id="KW-1185">Reference proteome</keyword>
<evidence type="ECO:0000256" key="1">
    <source>
        <dbReference type="SAM" id="MobiDB-lite"/>
    </source>
</evidence>
<evidence type="ECO:0000313" key="5">
    <source>
        <dbReference type="Proteomes" id="UP000233597"/>
    </source>
</evidence>
<dbReference type="KEGG" id="thac:CSC3H3_04215"/>
<evidence type="ECO:0000313" key="3">
    <source>
        <dbReference type="EMBL" id="PKR55943.1"/>
    </source>
</evidence>
<name>A0A2N3KZI2_9PROT</name>
<feature type="region of interest" description="Disordered" evidence="1">
    <location>
        <begin position="185"/>
        <end position="213"/>
    </location>
</feature>
<dbReference type="Proteomes" id="UP000233458">
    <property type="component" value="Chromosome"/>
</dbReference>
<evidence type="ECO:0000313" key="4">
    <source>
        <dbReference type="Proteomes" id="UP000233458"/>
    </source>
</evidence>
<organism evidence="3 5">
    <name type="scientific">Thalassospira marina</name>
    <dbReference type="NCBI Taxonomy" id="2048283"/>
    <lineage>
        <taxon>Bacteria</taxon>
        <taxon>Pseudomonadati</taxon>
        <taxon>Pseudomonadota</taxon>
        <taxon>Alphaproteobacteria</taxon>
        <taxon>Rhodospirillales</taxon>
        <taxon>Thalassospiraceae</taxon>
        <taxon>Thalassospira</taxon>
    </lineage>
</organism>
<evidence type="ECO:0000313" key="2">
    <source>
        <dbReference type="EMBL" id="AUG52015.1"/>
    </source>
</evidence>
<protein>
    <submittedName>
        <fullName evidence="3">Chemotaxis protein CheZ</fullName>
    </submittedName>
</protein>
<dbReference type="EMBL" id="NWTK01000001">
    <property type="protein sequence ID" value="PKR55943.1"/>
    <property type="molecule type" value="Genomic_DNA"/>
</dbReference>
<reference evidence="3 5" key="1">
    <citation type="submission" date="2017-09" db="EMBL/GenBank/DDBJ databases">
        <title>Biodiversity and function of Thalassospira species in the particle-attached aromatic-hydrocarbon-degrading consortia from the surface seawater of the South China Sea.</title>
        <authorList>
            <person name="Dong C."/>
            <person name="Liu R."/>
            <person name="Shao Z."/>
        </authorList>
    </citation>
    <scope>NUCLEOTIDE SEQUENCE [LARGE SCALE GENOMIC DNA]</scope>
    <source>
        <strain evidence="3 5">CSC1P2</strain>
    </source>
</reference>
<dbReference type="Gene3D" id="1.10.287.500">
    <property type="entry name" value="Helix hairpin bin"/>
    <property type="match status" value="1"/>
</dbReference>
<accession>A0A2N3KZI2</accession>